<reference evidence="1 2" key="1">
    <citation type="journal article" date="2022" name="bioRxiv">
        <title>The genome of the oomycete Peronosclerospora sorghi, a cosmopolitan pathogen of maize and sorghum, is inflated with dispersed pseudogenes.</title>
        <authorList>
            <person name="Fletcher K."/>
            <person name="Martin F."/>
            <person name="Isakeit T."/>
            <person name="Cavanaugh K."/>
            <person name="Magill C."/>
            <person name="Michelmore R."/>
        </authorList>
    </citation>
    <scope>NUCLEOTIDE SEQUENCE [LARGE SCALE GENOMIC DNA]</scope>
    <source>
        <strain evidence="1">P6</strain>
    </source>
</reference>
<keyword evidence="2" id="KW-1185">Reference proteome</keyword>
<comment type="caution">
    <text evidence="1">The sequence shown here is derived from an EMBL/GenBank/DDBJ whole genome shotgun (WGS) entry which is preliminary data.</text>
</comment>
<organism evidence="1 2">
    <name type="scientific">Peronosclerospora sorghi</name>
    <dbReference type="NCBI Taxonomy" id="230839"/>
    <lineage>
        <taxon>Eukaryota</taxon>
        <taxon>Sar</taxon>
        <taxon>Stramenopiles</taxon>
        <taxon>Oomycota</taxon>
        <taxon>Peronosporomycetes</taxon>
        <taxon>Peronosporales</taxon>
        <taxon>Peronosporaceae</taxon>
        <taxon>Peronosclerospora</taxon>
    </lineage>
</organism>
<dbReference type="EMBL" id="CM047586">
    <property type="protein sequence ID" value="KAI9909715.1"/>
    <property type="molecule type" value="Genomic_DNA"/>
</dbReference>
<gene>
    <name evidence="1" type="ORF">PsorP6_014925</name>
</gene>
<sequence>MMTVQEKRARECEDATDASKRARSSSSSYPPDTICPTKNGRPRRPCRPAVAHLDAIRTELARTSDVHFQAQLLQRFSLVAASPAATTSSAIDFLFSFLQETQTGADSGPATPHAALVVRTIMRGLRHLLATKPAVVQPMIQVDAMIDQLMQCTSSAHDDFVLRREMLHLVLDCLVLARKYTHVEPLVATCVHDPDACVQSLCLRGYLRLYEAGYTFPTHASNDVATLFDTLTNRVLYGASERVQVLAAHVLVVLAALHASKTVPSAYGSPVDAPVPVQVFQVLCLAGTDTSSRVRTEIARSLRQWTHALPPRVVEHAVLKTPVDDHDVHDQPTVQTRSMLSSGVLLSLLEDTNVHVATEASRTLVHLSDMACTHVATEASRTLVHLSDMACTHVAHHWSPRALERTIAAHFDVLGRPHDASLARVWIASLTRLVRTRHRLESAAWTLTSTEVRSLLPSTAAVYDHTTVRNVLHVLTSCTLPSVRAVEHVVHFVLTVVAAGDDNHVDDHVLAAIAAIGRTCVQTLVLDDPWFDRMLLQATAHGRRRVLHDNRRVRQVWHAFRGQTSASPSHRASTTWSLVVLAPEAPRDAASHDRTLATLRVTPSDADSAAYLHAVQRIRTAHAPDAVDVAFDVAATLVRLKQSLEAASACASRRGPQATTVSMLRTRPCVRTDDDEMASCPDAPNDAAARLARSRETQQHCQALVDLVARVYVTAFALDAGPRLELLQLVVLGRMGLVLACVQSCPDTPPAVPPALTSLRTEALRLQHVVGAPTTCPQASVWLPLEPLTQLRSVRTLAHLFVTTVRRAWPTALLDAATRRYPRVLALTRAAFLEPERSSLDARDGPHVHWPVDHVVRFVVGNGREGTPLYVKCTVPRGTVTYHRVPVACVRKQAPRQFVVDHTIPVRLAPCSDPSAFHVTICLGHAVLPGQLKCADKSTSLVYEEISDARRVPICPRTSASVRRSSSHVP</sequence>
<dbReference type="Proteomes" id="UP001163321">
    <property type="component" value="Chromosome 7"/>
</dbReference>
<proteinExistence type="predicted"/>
<evidence type="ECO:0000313" key="1">
    <source>
        <dbReference type="EMBL" id="KAI9909715.1"/>
    </source>
</evidence>
<name>A0ACC0VT20_9STRA</name>
<accession>A0ACC0VT20</accession>
<evidence type="ECO:0000313" key="2">
    <source>
        <dbReference type="Proteomes" id="UP001163321"/>
    </source>
</evidence>
<protein>
    <submittedName>
        <fullName evidence="1">Uncharacterized protein</fullName>
    </submittedName>
</protein>